<keyword evidence="2" id="KW-0472">Membrane</keyword>
<dbReference type="EMBL" id="JAIZAY010000014">
    <property type="protein sequence ID" value="KAJ8029072.1"/>
    <property type="molecule type" value="Genomic_DNA"/>
</dbReference>
<dbReference type="InterPro" id="IPR016024">
    <property type="entry name" value="ARM-type_fold"/>
</dbReference>
<protein>
    <submittedName>
        <fullName evidence="4">Uncharacterized protein</fullName>
    </submittedName>
</protein>
<feature type="region of interest" description="Disordered" evidence="1">
    <location>
        <begin position="422"/>
        <end position="492"/>
    </location>
</feature>
<dbReference type="SUPFAM" id="SSF48371">
    <property type="entry name" value="ARM repeat"/>
    <property type="match status" value="1"/>
</dbReference>
<reference evidence="4" key="1">
    <citation type="submission" date="2021-10" db="EMBL/GenBank/DDBJ databases">
        <title>Tropical sea cucumber genome reveals ecological adaptation and Cuvierian tubules defense mechanism.</title>
        <authorList>
            <person name="Chen T."/>
        </authorList>
    </citation>
    <scope>NUCLEOTIDE SEQUENCE</scope>
    <source>
        <strain evidence="4">Nanhai2018</strain>
        <tissue evidence="4">Muscle</tissue>
    </source>
</reference>
<evidence type="ECO:0000256" key="3">
    <source>
        <dbReference type="SAM" id="SignalP"/>
    </source>
</evidence>
<dbReference type="Proteomes" id="UP001152320">
    <property type="component" value="Chromosome 14"/>
</dbReference>
<evidence type="ECO:0000313" key="5">
    <source>
        <dbReference type="Proteomes" id="UP001152320"/>
    </source>
</evidence>
<feature type="transmembrane region" description="Helical" evidence="2">
    <location>
        <begin position="52"/>
        <end position="76"/>
    </location>
</feature>
<feature type="compositionally biased region" description="Low complexity" evidence="1">
    <location>
        <begin position="477"/>
        <end position="492"/>
    </location>
</feature>
<evidence type="ECO:0000313" key="4">
    <source>
        <dbReference type="EMBL" id="KAJ8029072.1"/>
    </source>
</evidence>
<comment type="caution">
    <text evidence="4">The sequence shown here is derived from an EMBL/GenBank/DDBJ whole genome shotgun (WGS) entry which is preliminary data.</text>
</comment>
<feature type="chain" id="PRO_5040478128" evidence="3">
    <location>
        <begin position="18"/>
        <end position="492"/>
    </location>
</feature>
<dbReference type="OrthoDB" id="7537227at2759"/>
<dbReference type="InterPro" id="IPR000225">
    <property type="entry name" value="Armadillo"/>
</dbReference>
<keyword evidence="3" id="KW-0732">Signal</keyword>
<dbReference type="PANTHER" id="PTHR46043:SF13">
    <property type="entry name" value="ARM REPEAT SUPERFAMILY PROTEIN"/>
    <property type="match status" value="1"/>
</dbReference>
<keyword evidence="5" id="KW-1185">Reference proteome</keyword>
<sequence length="492" mass="53643">MIIFSILLLFNWCATVALMVLSFLSVFQFDCTDTSENVSLTNSCNSRYVGYIYSLAFFVLHAIYLFGVCTAAVTLLKNFGFKVGDYLEKYLVITRDVEKVIQAAKSSRAKEQRNAAFELATLATSGDDSKFRIVAEGGLEILISLGLSRDESTQEYAIEATAELLTVPAIQDQYVELGGVTTLSAILHSQNKSLVQEAATALSYIVADSDENKHVVAADRGLEDLAYAAKNGSEVTQRCIAGIFLDLAFSPDVRTQMASMNSPTSALVTLCKSTDTETLRLSLQTLELIAIESPDVILFHEELLEHLFNITKITLDPSIYLLAGKILLYFAENQESCGNILTQDNLKDTLNRFVKTEDATLQKVTCKIIHCMLEEKTLMLKAKELRLKEVFQYVSKHAGDRDAWNMADDGINILDGSAVPKFTPSSSSETMGSTSSLNKKKKSLSSTDGKKTLSVSSLDKMGPGGSKDPAGSSSTPQKSKMGSQSSLSSRGD</sequence>
<dbReference type="AlphaFoldDB" id="A0A9Q1BLW0"/>
<evidence type="ECO:0000256" key="2">
    <source>
        <dbReference type="SAM" id="Phobius"/>
    </source>
</evidence>
<accession>A0A9Q1BLW0</accession>
<dbReference type="InterPro" id="IPR011989">
    <property type="entry name" value="ARM-like"/>
</dbReference>
<feature type="compositionally biased region" description="Low complexity" evidence="1">
    <location>
        <begin position="423"/>
        <end position="437"/>
    </location>
</feature>
<dbReference type="Pfam" id="PF00514">
    <property type="entry name" value="Arm"/>
    <property type="match status" value="1"/>
</dbReference>
<evidence type="ECO:0000256" key="1">
    <source>
        <dbReference type="SAM" id="MobiDB-lite"/>
    </source>
</evidence>
<organism evidence="4 5">
    <name type="scientific">Holothuria leucospilota</name>
    <name type="common">Black long sea cucumber</name>
    <name type="synonym">Mertensiothuria leucospilota</name>
    <dbReference type="NCBI Taxonomy" id="206669"/>
    <lineage>
        <taxon>Eukaryota</taxon>
        <taxon>Metazoa</taxon>
        <taxon>Echinodermata</taxon>
        <taxon>Eleutherozoa</taxon>
        <taxon>Echinozoa</taxon>
        <taxon>Holothuroidea</taxon>
        <taxon>Aspidochirotacea</taxon>
        <taxon>Aspidochirotida</taxon>
        <taxon>Holothuriidae</taxon>
        <taxon>Holothuria</taxon>
    </lineage>
</organism>
<keyword evidence="2" id="KW-0812">Transmembrane</keyword>
<gene>
    <name evidence="4" type="ORF">HOLleu_28382</name>
</gene>
<dbReference type="PANTHER" id="PTHR46043">
    <property type="entry name" value="ARM REPEAT SUPERFAMILY PROTEIN"/>
    <property type="match status" value="1"/>
</dbReference>
<proteinExistence type="predicted"/>
<name>A0A9Q1BLW0_HOLLE</name>
<dbReference type="Gene3D" id="1.25.10.10">
    <property type="entry name" value="Leucine-rich Repeat Variant"/>
    <property type="match status" value="1"/>
</dbReference>
<feature type="signal peptide" evidence="3">
    <location>
        <begin position="1"/>
        <end position="17"/>
    </location>
</feature>
<keyword evidence="2" id="KW-1133">Transmembrane helix</keyword>